<dbReference type="STRING" id="356882.A0A423X047"/>
<proteinExistence type="predicted"/>
<dbReference type="InterPro" id="IPR036291">
    <property type="entry name" value="NAD(P)-bd_dom_sf"/>
</dbReference>
<keyword evidence="3" id="KW-1185">Reference proteome</keyword>
<dbReference type="InterPro" id="IPR036736">
    <property type="entry name" value="ACP-like_sf"/>
</dbReference>
<dbReference type="AlphaFoldDB" id="A0A423X047"/>
<evidence type="ECO:0000313" key="2">
    <source>
        <dbReference type="EMBL" id="ROW09052.1"/>
    </source>
</evidence>
<dbReference type="InterPro" id="IPR013120">
    <property type="entry name" value="FAR_NAD-bd"/>
</dbReference>
<dbReference type="EMBL" id="LKEA01000005">
    <property type="protein sequence ID" value="ROW09052.1"/>
    <property type="molecule type" value="Genomic_DNA"/>
</dbReference>
<comment type="caution">
    <text evidence="2">The sequence shown here is derived from an EMBL/GenBank/DDBJ whole genome shotgun (WGS) entry which is preliminary data.</text>
</comment>
<dbReference type="Proteomes" id="UP000283895">
    <property type="component" value="Unassembled WGS sequence"/>
</dbReference>
<name>A0A423X047_9PEZI</name>
<protein>
    <recommendedName>
        <fullName evidence="1">Thioester reductase (TE) domain-containing protein</fullName>
    </recommendedName>
</protein>
<dbReference type="Pfam" id="PF07993">
    <property type="entry name" value="NAD_binding_4"/>
    <property type="match status" value="1"/>
</dbReference>
<evidence type="ECO:0000313" key="3">
    <source>
        <dbReference type="Proteomes" id="UP000283895"/>
    </source>
</evidence>
<organism evidence="2 3">
    <name type="scientific">Cytospora schulzeri</name>
    <dbReference type="NCBI Taxonomy" id="448051"/>
    <lineage>
        <taxon>Eukaryota</taxon>
        <taxon>Fungi</taxon>
        <taxon>Dikarya</taxon>
        <taxon>Ascomycota</taxon>
        <taxon>Pezizomycotina</taxon>
        <taxon>Sordariomycetes</taxon>
        <taxon>Sordariomycetidae</taxon>
        <taxon>Diaporthales</taxon>
        <taxon>Cytosporaceae</taxon>
        <taxon>Cytospora</taxon>
    </lineage>
</organism>
<dbReference type="SUPFAM" id="SSF47336">
    <property type="entry name" value="ACP-like"/>
    <property type="match status" value="1"/>
</dbReference>
<dbReference type="Gene3D" id="3.40.50.720">
    <property type="entry name" value="NAD(P)-binding Rossmann-like Domain"/>
    <property type="match status" value="1"/>
</dbReference>
<gene>
    <name evidence="2" type="ORF">VMCG_02784</name>
</gene>
<dbReference type="OrthoDB" id="5334845at2759"/>
<dbReference type="SUPFAM" id="SSF51735">
    <property type="entry name" value="NAD(P)-binding Rossmann-fold domains"/>
    <property type="match status" value="1"/>
</dbReference>
<accession>A0A423X047</accession>
<evidence type="ECO:0000259" key="1">
    <source>
        <dbReference type="Pfam" id="PF07993"/>
    </source>
</evidence>
<sequence length="216" mass="23447">MLGMVRETVAKALGIARPDDVDVGRPLQDIGSDYLTAVVYHSDLEALSRVLLPELQMLGQEDDWGRIDAVKAGCLYPSFTFDYAQVTASPESIFVTGATGYVGAFIVRELLDLGIAMHCLATTVSRGLAMTHIVVGDMSEPILGLSQDAFDRVVDSIVTICHHSGALVNWVRPLQDFVGPKQDARGRDNKGLALDRVVKDHDFANTRAPSWTNSSC</sequence>
<reference evidence="2 3" key="1">
    <citation type="submission" date="2015-09" db="EMBL/GenBank/DDBJ databases">
        <title>Host preference determinants of Valsa canker pathogens revealed by comparative genomics.</title>
        <authorList>
            <person name="Yin Z."/>
            <person name="Huang L."/>
        </authorList>
    </citation>
    <scope>NUCLEOTIDE SEQUENCE [LARGE SCALE GENOMIC DNA]</scope>
    <source>
        <strain evidence="2 3">03-1</strain>
    </source>
</reference>
<dbReference type="Gene3D" id="1.10.1200.10">
    <property type="entry name" value="ACP-like"/>
    <property type="match status" value="1"/>
</dbReference>
<feature type="domain" description="Thioester reductase (TE)" evidence="1">
    <location>
        <begin position="131"/>
        <end position="179"/>
    </location>
</feature>